<sequence length="190" mass="21427">MFQKFDEDCERRGDVVSSHEFRGTVADTLAAADEKLCVIAKRIHMTRRHALFFRLPVNRIDRPQCNVESVGCRMTSPRRLLLKVQFHSRVVGHGAVGRRYDVDYLQGDDGFAVLLPGVDYGAAEVALEEIDKVLRINNQFYADASISISAGIAICDKGEPIQSAVRRADAEMYRQKREFYTLQKKTSSDG</sequence>
<gene>
    <name evidence="2" type="ORF">ABID12_002653</name>
</gene>
<organism evidence="2 3">
    <name type="scientific">Martelella mangrovi</name>
    <dbReference type="NCBI Taxonomy" id="1397477"/>
    <lineage>
        <taxon>Bacteria</taxon>
        <taxon>Pseudomonadati</taxon>
        <taxon>Pseudomonadota</taxon>
        <taxon>Alphaproteobacteria</taxon>
        <taxon>Hyphomicrobiales</taxon>
        <taxon>Aurantimonadaceae</taxon>
        <taxon>Martelella</taxon>
    </lineage>
</organism>
<proteinExistence type="predicted"/>
<dbReference type="RefSeq" id="WP_354434591.1">
    <property type="nucleotide sequence ID" value="NZ_JBEPLY010000009.1"/>
</dbReference>
<dbReference type="Gene3D" id="3.30.70.270">
    <property type="match status" value="1"/>
</dbReference>
<dbReference type="Pfam" id="PF00990">
    <property type="entry name" value="GGDEF"/>
    <property type="match status" value="1"/>
</dbReference>
<feature type="domain" description="GGDEF" evidence="1">
    <location>
        <begin position="98"/>
        <end position="178"/>
    </location>
</feature>
<dbReference type="InterPro" id="IPR043128">
    <property type="entry name" value="Rev_trsase/Diguanyl_cyclase"/>
</dbReference>
<dbReference type="InterPro" id="IPR000160">
    <property type="entry name" value="GGDEF_dom"/>
</dbReference>
<keyword evidence="3" id="KW-1185">Reference proteome</keyword>
<reference evidence="2 3" key="1">
    <citation type="submission" date="2024-06" db="EMBL/GenBank/DDBJ databases">
        <title>Genomic Encyclopedia of Type Strains, Phase IV (KMG-IV): sequencing the most valuable type-strain genomes for metagenomic binning, comparative biology and taxonomic classification.</title>
        <authorList>
            <person name="Goeker M."/>
        </authorList>
    </citation>
    <scope>NUCLEOTIDE SEQUENCE [LARGE SCALE GENOMIC DNA]</scope>
    <source>
        <strain evidence="2 3">DSM 28102</strain>
    </source>
</reference>
<name>A0ABV2ICR0_9HYPH</name>
<dbReference type="InterPro" id="IPR029787">
    <property type="entry name" value="Nucleotide_cyclase"/>
</dbReference>
<dbReference type="Proteomes" id="UP001549164">
    <property type="component" value="Unassembled WGS sequence"/>
</dbReference>
<dbReference type="SUPFAM" id="SSF55073">
    <property type="entry name" value="Nucleotide cyclase"/>
    <property type="match status" value="1"/>
</dbReference>
<comment type="caution">
    <text evidence="2">The sequence shown here is derived from an EMBL/GenBank/DDBJ whole genome shotgun (WGS) entry which is preliminary data.</text>
</comment>
<evidence type="ECO:0000259" key="1">
    <source>
        <dbReference type="Pfam" id="PF00990"/>
    </source>
</evidence>
<evidence type="ECO:0000313" key="2">
    <source>
        <dbReference type="EMBL" id="MET3600702.1"/>
    </source>
</evidence>
<accession>A0ABV2ICR0</accession>
<dbReference type="EMBL" id="JBEPLY010000009">
    <property type="protein sequence ID" value="MET3600702.1"/>
    <property type="molecule type" value="Genomic_DNA"/>
</dbReference>
<evidence type="ECO:0000313" key="3">
    <source>
        <dbReference type="Proteomes" id="UP001549164"/>
    </source>
</evidence>
<protein>
    <recommendedName>
        <fullName evidence="1">GGDEF domain-containing protein</fullName>
    </recommendedName>
</protein>